<accession>A0A1H4E509</accession>
<organism evidence="1 2">
    <name type="scientific">Xylanibacter ruminicola</name>
    <name type="common">Prevotella ruminicola</name>
    <dbReference type="NCBI Taxonomy" id="839"/>
    <lineage>
        <taxon>Bacteria</taxon>
        <taxon>Pseudomonadati</taxon>
        <taxon>Bacteroidota</taxon>
        <taxon>Bacteroidia</taxon>
        <taxon>Bacteroidales</taxon>
        <taxon>Prevotellaceae</taxon>
        <taxon>Xylanibacter</taxon>
    </lineage>
</organism>
<dbReference type="Proteomes" id="UP000182257">
    <property type="component" value="Unassembled WGS sequence"/>
</dbReference>
<evidence type="ECO:0000313" key="2">
    <source>
        <dbReference type="Proteomes" id="UP000182257"/>
    </source>
</evidence>
<dbReference type="AlphaFoldDB" id="A0A1H4E509"/>
<proteinExistence type="predicted"/>
<dbReference type="EMBL" id="FNRF01000005">
    <property type="protein sequence ID" value="SEA80093.1"/>
    <property type="molecule type" value="Genomic_DNA"/>
</dbReference>
<gene>
    <name evidence="1" type="ORF">SAMN05216462_2580</name>
</gene>
<reference evidence="1 2" key="1">
    <citation type="submission" date="2016-10" db="EMBL/GenBank/DDBJ databases">
        <authorList>
            <person name="de Groot N.N."/>
        </authorList>
    </citation>
    <scope>NUCLEOTIDE SEQUENCE [LARGE SCALE GENOMIC DNA]</scope>
    <source>
        <strain evidence="1 2">D31d</strain>
    </source>
</reference>
<name>A0A1H4E509_XYLRU</name>
<sequence length="36" mass="4383">MNSYFITFLLFYPFTFLPFVKRSLQSYTSVCSSKYR</sequence>
<protein>
    <submittedName>
        <fullName evidence="1">Uncharacterized protein</fullName>
    </submittedName>
</protein>
<evidence type="ECO:0000313" key="1">
    <source>
        <dbReference type="EMBL" id="SEA80093.1"/>
    </source>
</evidence>